<dbReference type="InterPro" id="IPR004358">
    <property type="entry name" value="Sig_transdc_His_kin-like_C"/>
</dbReference>
<dbReference type="PRINTS" id="PR00344">
    <property type="entry name" value="BCTRLSENSOR"/>
</dbReference>
<keyword evidence="5" id="KW-0808">Transferase</keyword>
<evidence type="ECO:0000256" key="5">
    <source>
        <dbReference type="ARBA" id="ARBA00022679"/>
    </source>
</evidence>
<dbReference type="PANTHER" id="PTHR45453">
    <property type="entry name" value="PHOSPHATE REGULON SENSOR PROTEIN PHOR"/>
    <property type="match status" value="1"/>
</dbReference>
<feature type="transmembrane region" description="Helical" evidence="12">
    <location>
        <begin position="280"/>
        <end position="299"/>
    </location>
</feature>
<keyword evidence="9" id="KW-0902">Two-component regulatory system</keyword>
<evidence type="ECO:0000256" key="2">
    <source>
        <dbReference type="ARBA" id="ARBA00004651"/>
    </source>
</evidence>
<dbReference type="EC" id="2.7.13.3" evidence="3"/>
<proteinExistence type="predicted"/>
<dbReference type="InterPro" id="IPR003594">
    <property type="entry name" value="HATPase_dom"/>
</dbReference>
<evidence type="ECO:0000256" key="4">
    <source>
        <dbReference type="ARBA" id="ARBA00022553"/>
    </source>
</evidence>
<evidence type="ECO:0000256" key="9">
    <source>
        <dbReference type="ARBA" id="ARBA00023012"/>
    </source>
</evidence>
<dbReference type="OrthoDB" id="9809348at2"/>
<reference evidence="14 15" key="1">
    <citation type="submission" date="2017-01" db="EMBL/GenBank/DDBJ databases">
        <title>Genome analysis of Paenibacillus selenitrireducens ES3-24.</title>
        <authorList>
            <person name="Xu D."/>
            <person name="Yao R."/>
            <person name="Zheng S."/>
        </authorList>
    </citation>
    <scope>NUCLEOTIDE SEQUENCE [LARGE SCALE GENOMIC DNA]</scope>
    <source>
        <strain evidence="14 15">ES3-24</strain>
    </source>
</reference>
<feature type="coiled-coil region" evidence="11">
    <location>
        <begin position="400"/>
        <end position="441"/>
    </location>
</feature>
<keyword evidence="11" id="KW-0175">Coiled coil</keyword>
<dbReference type="FunFam" id="3.30.565.10:FF:000006">
    <property type="entry name" value="Sensor histidine kinase WalK"/>
    <property type="match status" value="1"/>
</dbReference>
<dbReference type="SUPFAM" id="SSF47384">
    <property type="entry name" value="Homodimeric domain of signal transducing histidine kinase"/>
    <property type="match status" value="1"/>
</dbReference>
<evidence type="ECO:0000256" key="8">
    <source>
        <dbReference type="ARBA" id="ARBA00022840"/>
    </source>
</evidence>
<comment type="subcellular location">
    <subcellularLocation>
        <location evidence="2">Cell membrane</location>
        <topology evidence="2">Multi-pass membrane protein</topology>
    </subcellularLocation>
</comment>
<evidence type="ECO:0000256" key="6">
    <source>
        <dbReference type="ARBA" id="ARBA00022741"/>
    </source>
</evidence>
<dbReference type="InterPro" id="IPR005467">
    <property type="entry name" value="His_kinase_dom"/>
</dbReference>
<dbReference type="SMART" id="SM00387">
    <property type="entry name" value="HATPase_c"/>
    <property type="match status" value="1"/>
</dbReference>
<dbReference type="GO" id="GO:0004721">
    <property type="term" value="F:phosphoprotein phosphatase activity"/>
    <property type="evidence" value="ECO:0007669"/>
    <property type="project" value="TreeGrafter"/>
</dbReference>
<dbReference type="GO" id="GO:0005524">
    <property type="term" value="F:ATP binding"/>
    <property type="evidence" value="ECO:0007669"/>
    <property type="project" value="UniProtKB-KW"/>
</dbReference>
<accession>A0A1T2X027</accession>
<dbReference type="Gene3D" id="1.10.287.130">
    <property type="match status" value="1"/>
</dbReference>
<evidence type="ECO:0000313" key="14">
    <source>
        <dbReference type="EMBL" id="OPA73239.1"/>
    </source>
</evidence>
<feature type="transmembrane region" description="Helical" evidence="12">
    <location>
        <begin position="305"/>
        <end position="325"/>
    </location>
</feature>
<sequence>MSFQDRQTSEFPLAQQGILDLRSWDFGEQGTVMLQGKWEFAWSQLLQPSDFMTKTAANFIQVPGSWMYHGDKTPSSGYATYRLSIQHRPEDRIFAIRVPNILTAYRMYLNGTLVQSVGKVGTSSDEAIPEQMPRLVFMDGNREMDELVIQVSNFDHRRGGIWKEFEYGHSDQIIQHQFIHSSKDMLILGMIVMMAGYHLRLFLLRRQERAALYFGLVGLFIGLRMFAVGDCFLVQWFIGVTWSQSLQAEYICLALGSLFGILYISEMFPKEAYPRIKKALMYTALLLAIFVVLTEPIVFTKYVYIYQAHLVFTAVLSIIVLIRAFHHRRSNAGLALVGILVFGITIANDVLFYNEVWYTGDISQYGLLVFVIIQSMIISDRFTRAMHEVEHVSFKLRELNNTLETRIQDRTLELREMNADLEKTNHEMERMEESRRRLLTNISHDLRTPMTLIQGYLEALRDDIITDPMERKDYIQLMLRKITGLNHLISDVFELAKLEAGQVSIERKEIQIEELIEYIEDGYEFEVKNRGLNFYCTYPLEWTTCDRKLFLQVDLDRMFQVFNNLVYNAVKFTPIGGDIRIHFCYLEAEQSIRIEIADTGIGLSEEEITRVFERFYKKDYSRNSTGGGSGIGLTIAKEIIESHHGAIWVESELGQGCHFYITLPAFLR</sequence>
<dbReference type="STRING" id="1324314.BVG16_29610"/>
<keyword evidence="12" id="KW-1133">Transmembrane helix</keyword>
<dbReference type="FunFam" id="1.10.287.130:FF:000001">
    <property type="entry name" value="Two-component sensor histidine kinase"/>
    <property type="match status" value="1"/>
</dbReference>
<keyword evidence="8" id="KW-0067">ATP-binding</keyword>
<feature type="transmembrane region" description="Helical" evidence="12">
    <location>
        <begin position="210"/>
        <end position="238"/>
    </location>
</feature>
<dbReference type="InterPro" id="IPR011623">
    <property type="entry name" value="7TMR_DISM_rcpt_extracell_dom1"/>
</dbReference>
<dbReference type="CDD" id="cd00082">
    <property type="entry name" value="HisKA"/>
    <property type="match status" value="1"/>
</dbReference>
<dbReference type="GO" id="GO:0005886">
    <property type="term" value="C:plasma membrane"/>
    <property type="evidence" value="ECO:0007669"/>
    <property type="project" value="UniProtKB-SubCell"/>
</dbReference>
<dbReference type="Gene3D" id="2.60.120.260">
    <property type="entry name" value="Galactose-binding domain-like"/>
    <property type="match status" value="1"/>
</dbReference>
<dbReference type="InterPro" id="IPR036890">
    <property type="entry name" value="HATPase_C_sf"/>
</dbReference>
<keyword evidence="10 12" id="KW-0472">Membrane</keyword>
<dbReference type="Proteomes" id="UP000190188">
    <property type="component" value="Unassembled WGS sequence"/>
</dbReference>
<keyword evidence="6" id="KW-0547">Nucleotide-binding</keyword>
<evidence type="ECO:0000256" key="11">
    <source>
        <dbReference type="SAM" id="Coils"/>
    </source>
</evidence>
<dbReference type="PROSITE" id="PS50109">
    <property type="entry name" value="HIS_KIN"/>
    <property type="match status" value="1"/>
</dbReference>
<evidence type="ECO:0000256" key="7">
    <source>
        <dbReference type="ARBA" id="ARBA00022777"/>
    </source>
</evidence>
<gene>
    <name evidence="14" type="ORF">BVG16_29610</name>
</gene>
<dbReference type="InterPro" id="IPR050351">
    <property type="entry name" value="BphY/WalK/GraS-like"/>
</dbReference>
<keyword evidence="12" id="KW-0812">Transmembrane</keyword>
<dbReference type="SUPFAM" id="SSF49785">
    <property type="entry name" value="Galactose-binding domain-like"/>
    <property type="match status" value="1"/>
</dbReference>
<dbReference type="GO" id="GO:0000155">
    <property type="term" value="F:phosphorelay sensor kinase activity"/>
    <property type="evidence" value="ECO:0007669"/>
    <property type="project" value="InterPro"/>
</dbReference>
<dbReference type="InterPro" id="IPR008979">
    <property type="entry name" value="Galactose-bd-like_sf"/>
</dbReference>
<dbReference type="InterPro" id="IPR036097">
    <property type="entry name" value="HisK_dim/P_sf"/>
</dbReference>
<feature type="domain" description="Histidine kinase" evidence="13">
    <location>
        <begin position="441"/>
        <end position="667"/>
    </location>
</feature>
<evidence type="ECO:0000256" key="12">
    <source>
        <dbReference type="SAM" id="Phobius"/>
    </source>
</evidence>
<evidence type="ECO:0000256" key="3">
    <source>
        <dbReference type="ARBA" id="ARBA00012438"/>
    </source>
</evidence>
<evidence type="ECO:0000256" key="10">
    <source>
        <dbReference type="ARBA" id="ARBA00023136"/>
    </source>
</evidence>
<dbReference type="SMART" id="SM00388">
    <property type="entry name" value="HisKA"/>
    <property type="match status" value="1"/>
</dbReference>
<dbReference type="SUPFAM" id="SSF55874">
    <property type="entry name" value="ATPase domain of HSP90 chaperone/DNA topoisomerase II/histidine kinase"/>
    <property type="match status" value="1"/>
</dbReference>
<dbReference type="RefSeq" id="WP_078502807.1">
    <property type="nucleotide sequence ID" value="NZ_MSZX01000020.1"/>
</dbReference>
<dbReference type="PANTHER" id="PTHR45453:SF1">
    <property type="entry name" value="PHOSPHATE REGULON SENSOR PROTEIN PHOR"/>
    <property type="match status" value="1"/>
</dbReference>
<protein>
    <recommendedName>
        <fullName evidence="3">histidine kinase</fullName>
        <ecNumber evidence="3">2.7.13.3</ecNumber>
    </recommendedName>
</protein>
<keyword evidence="4" id="KW-0597">Phosphoprotein</keyword>
<keyword evidence="15" id="KW-1185">Reference proteome</keyword>
<dbReference type="Pfam" id="PF02518">
    <property type="entry name" value="HATPase_c"/>
    <property type="match status" value="1"/>
</dbReference>
<organism evidence="14 15">
    <name type="scientific">Paenibacillus selenitireducens</name>
    <dbReference type="NCBI Taxonomy" id="1324314"/>
    <lineage>
        <taxon>Bacteria</taxon>
        <taxon>Bacillati</taxon>
        <taxon>Bacillota</taxon>
        <taxon>Bacilli</taxon>
        <taxon>Bacillales</taxon>
        <taxon>Paenibacillaceae</taxon>
        <taxon>Paenibacillus</taxon>
    </lineage>
</organism>
<evidence type="ECO:0000256" key="1">
    <source>
        <dbReference type="ARBA" id="ARBA00000085"/>
    </source>
</evidence>
<feature type="transmembrane region" description="Helical" evidence="12">
    <location>
        <begin position="185"/>
        <end position="203"/>
    </location>
</feature>
<feature type="transmembrane region" description="Helical" evidence="12">
    <location>
        <begin position="250"/>
        <end position="268"/>
    </location>
</feature>
<evidence type="ECO:0000259" key="13">
    <source>
        <dbReference type="PROSITE" id="PS50109"/>
    </source>
</evidence>
<comment type="catalytic activity">
    <reaction evidence="1">
        <text>ATP + protein L-histidine = ADP + protein N-phospho-L-histidine.</text>
        <dbReference type="EC" id="2.7.13.3"/>
    </reaction>
</comment>
<comment type="caution">
    <text evidence="14">The sequence shown here is derived from an EMBL/GenBank/DDBJ whole genome shotgun (WGS) entry which is preliminary data.</text>
</comment>
<evidence type="ECO:0000313" key="15">
    <source>
        <dbReference type="Proteomes" id="UP000190188"/>
    </source>
</evidence>
<dbReference type="Pfam" id="PF07695">
    <property type="entry name" value="7TMR-DISM_7TM"/>
    <property type="match status" value="1"/>
</dbReference>
<dbReference type="EMBL" id="MSZX01000020">
    <property type="protein sequence ID" value="OPA73239.1"/>
    <property type="molecule type" value="Genomic_DNA"/>
</dbReference>
<dbReference type="Gene3D" id="3.30.565.10">
    <property type="entry name" value="Histidine kinase-like ATPase, C-terminal domain"/>
    <property type="match status" value="1"/>
</dbReference>
<keyword evidence="7" id="KW-0418">Kinase</keyword>
<feature type="transmembrane region" description="Helical" evidence="12">
    <location>
        <begin position="365"/>
        <end position="383"/>
    </location>
</feature>
<dbReference type="AlphaFoldDB" id="A0A1T2X027"/>
<dbReference type="InterPro" id="IPR003661">
    <property type="entry name" value="HisK_dim/P_dom"/>
</dbReference>
<name>A0A1T2X027_9BACL</name>
<feature type="transmembrane region" description="Helical" evidence="12">
    <location>
        <begin position="332"/>
        <end position="353"/>
    </location>
</feature>
<dbReference type="Pfam" id="PF00512">
    <property type="entry name" value="HisKA"/>
    <property type="match status" value="1"/>
</dbReference>
<dbReference type="GO" id="GO:0016036">
    <property type="term" value="P:cellular response to phosphate starvation"/>
    <property type="evidence" value="ECO:0007669"/>
    <property type="project" value="TreeGrafter"/>
</dbReference>